<dbReference type="AlphaFoldDB" id="A0A834WJ88"/>
<keyword evidence="3" id="KW-1185">Reference proteome</keyword>
<organism evidence="2 3">
    <name type="scientific">Senna tora</name>
    <dbReference type="NCBI Taxonomy" id="362788"/>
    <lineage>
        <taxon>Eukaryota</taxon>
        <taxon>Viridiplantae</taxon>
        <taxon>Streptophyta</taxon>
        <taxon>Embryophyta</taxon>
        <taxon>Tracheophyta</taxon>
        <taxon>Spermatophyta</taxon>
        <taxon>Magnoliopsida</taxon>
        <taxon>eudicotyledons</taxon>
        <taxon>Gunneridae</taxon>
        <taxon>Pentapetalae</taxon>
        <taxon>rosids</taxon>
        <taxon>fabids</taxon>
        <taxon>Fabales</taxon>
        <taxon>Fabaceae</taxon>
        <taxon>Caesalpinioideae</taxon>
        <taxon>Cassia clade</taxon>
        <taxon>Senna</taxon>
    </lineage>
</organism>
<evidence type="ECO:0000313" key="2">
    <source>
        <dbReference type="EMBL" id="KAF7824872.1"/>
    </source>
</evidence>
<gene>
    <name evidence="2" type="ORF">G2W53_023016</name>
</gene>
<evidence type="ECO:0000313" key="3">
    <source>
        <dbReference type="Proteomes" id="UP000634136"/>
    </source>
</evidence>
<name>A0A834WJ88_9FABA</name>
<reference evidence="2" key="1">
    <citation type="submission" date="2020-09" db="EMBL/GenBank/DDBJ databases">
        <title>Genome-Enabled Discovery of Anthraquinone Biosynthesis in Senna tora.</title>
        <authorList>
            <person name="Kang S.-H."/>
            <person name="Pandey R.P."/>
            <person name="Lee C.-M."/>
            <person name="Sim J.-S."/>
            <person name="Jeong J.-T."/>
            <person name="Choi B.-S."/>
            <person name="Jung M."/>
            <person name="Ginzburg D."/>
            <person name="Zhao K."/>
            <person name="Won S.Y."/>
            <person name="Oh T.-J."/>
            <person name="Yu Y."/>
            <person name="Kim N.-H."/>
            <person name="Lee O.R."/>
            <person name="Lee T.-H."/>
            <person name="Bashyal P."/>
            <person name="Kim T.-S."/>
            <person name="Lee W.-H."/>
            <person name="Kawkins C."/>
            <person name="Kim C.-K."/>
            <person name="Kim J.S."/>
            <person name="Ahn B.O."/>
            <person name="Rhee S.Y."/>
            <person name="Sohng J.K."/>
        </authorList>
    </citation>
    <scope>NUCLEOTIDE SEQUENCE</scope>
    <source>
        <tissue evidence="2">Leaf</tissue>
    </source>
</reference>
<comment type="caution">
    <text evidence="2">The sequence shown here is derived from an EMBL/GenBank/DDBJ whole genome shotgun (WGS) entry which is preliminary data.</text>
</comment>
<evidence type="ECO:0000256" key="1">
    <source>
        <dbReference type="SAM" id="MobiDB-lite"/>
    </source>
</evidence>
<feature type="region of interest" description="Disordered" evidence="1">
    <location>
        <begin position="45"/>
        <end position="65"/>
    </location>
</feature>
<dbReference type="Proteomes" id="UP000634136">
    <property type="component" value="Unassembled WGS sequence"/>
</dbReference>
<accession>A0A834WJ88</accession>
<sequence length="151" mass="17354">MWNSRVEADDDCNLALLPKEKKEEGDDRKACAVLAKSVKKMSFYRNKRSRVSSSKNSKLQNNNDDHRNFAAFVPMKSESTSDVGLKSAHLPRRGHVKRGIFKAIFKEVAFQRVVSPEIIGYIKKRRLNEPSLKKLNIVYDIRFPDSSHPLH</sequence>
<feature type="compositionally biased region" description="Low complexity" evidence="1">
    <location>
        <begin position="51"/>
        <end position="62"/>
    </location>
</feature>
<proteinExistence type="predicted"/>
<protein>
    <submittedName>
        <fullName evidence="2">Uncharacterized protein</fullName>
    </submittedName>
</protein>
<dbReference type="EMBL" id="JAAIUW010000007">
    <property type="protein sequence ID" value="KAF7824872.1"/>
    <property type="molecule type" value="Genomic_DNA"/>
</dbReference>